<gene>
    <name evidence="2" type="ORF">HH215_33340</name>
</gene>
<dbReference type="EMBL" id="CP051680">
    <property type="protein sequence ID" value="QJD87587.1"/>
    <property type="molecule type" value="Genomic_DNA"/>
</dbReference>
<keyword evidence="3" id="KW-1185">Reference proteome</keyword>
<dbReference type="InterPro" id="IPR001387">
    <property type="entry name" value="Cro/C1-type_HTH"/>
</dbReference>
<dbReference type="Gene3D" id="1.10.260.40">
    <property type="entry name" value="lambda repressor-like DNA-binding domains"/>
    <property type="match status" value="1"/>
</dbReference>
<dbReference type="KEGG" id="cheb:HH215_33340"/>
<dbReference type="GO" id="GO:0003677">
    <property type="term" value="F:DNA binding"/>
    <property type="evidence" value="ECO:0007669"/>
    <property type="project" value="InterPro"/>
</dbReference>
<protein>
    <submittedName>
        <fullName evidence="2">Helix-turn-helix transcriptional regulator</fullName>
    </submittedName>
</protein>
<dbReference type="Proteomes" id="UP000502248">
    <property type="component" value="Chromosome"/>
</dbReference>
<proteinExistence type="predicted"/>
<dbReference type="SMART" id="SM00530">
    <property type="entry name" value="HTH_XRE"/>
    <property type="match status" value="1"/>
</dbReference>
<dbReference type="PROSITE" id="PS50943">
    <property type="entry name" value="HTH_CROC1"/>
    <property type="match status" value="1"/>
</dbReference>
<feature type="domain" description="HTH cro/C1-type" evidence="1">
    <location>
        <begin position="32"/>
        <end position="67"/>
    </location>
</feature>
<evidence type="ECO:0000313" key="3">
    <source>
        <dbReference type="Proteomes" id="UP000502248"/>
    </source>
</evidence>
<dbReference type="InterPro" id="IPR010982">
    <property type="entry name" value="Lambda_DNA-bd_dom_sf"/>
</dbReference>
<accession>A0A7Z2VR76</accession>
<name>A0A7Z2VR76_9BACL</name>
<dbReference type="AlphaFoldDB" id="A0A7Z2VR76"/>
<dbReference type="Pfam" id="PF01381">
    <property type="entry name" value="HTH_3"/>
    <property type="match status" value="1"/>
</dbReference>
<sequence length="86" mass="9570">MEPVIKFYNAKHFVELLIRKGHTVHSFAVVVGIEEATIEQITNGKGNPSPQAAKKICDALEVKFDDIFRIGYSKSKPNKQPQSATN</sequence>
<reference evidence="2 3" key="1">
    <citation type="submission" date="2020-04" db="EMBL/GenBank/DDBJ databases">
        <title>Genome sequencing of novel species.</title>
        <authorList>
            <person name="Heo J."/>
            <person name="Kim S.-J."/>
            <person name="Kim J.-S."/>
            <person name="Hong S.-B."/>
            <person name="Kwon S.-W."/>
        </authorList>
    </citation>
    <scope>NUCLEOTIDE SEQUENCE [LARGE SCALE GENOMIC DNA]</scope>
    <source>
        <strain evidence="2 3">MFER-1</strain>
    </source>
</reference>
<organism evidence="2 3">
    <name type="scientific">Cohnella herbarum</name>
    <dbReference type="NCBI Taxonomy" id="2728023"/>
    <lineage>
        <taxon>Bacteria</taxon>
        <taxon>Bacillati</taxon>
        <taxon>Bacillota</taxon>
        <taxon>Bacilli</taxon>
        <taxon>Bacillales</taxon>
        <taxon>Paenibacillaceae</taxon>
        <taxon>Cohnella</taxon>
    </lineage>
</organism>
<dbReference type="RefSeq" id="WP_169283830.1">
    <property type="nucleotide sequence ID" value="NZ_CP051680.1"/>
</dbReference>
<dbReference type="SUPFAM" id="SSF47413">
    <property type="entry name" value="lambda repressor-like DNA-binding domains"/>
    <property type="match status" value="1"/>
</dbReference>
<evidence type="ECO:0000259" key="1">
    <source>
        <dbReference type="PROSITE" id="PS50943"/>
    </source>
</evidence>
<dbReference type="CDD" id="cd00093">
    <property type="entry name" value="HTH_XRE"/>
    <property type="match status" value="1"/>
</dbReference>
<evidence type="ECO:0000313" key="2">
    <source>
        <dbReference type="EMBL" id="QJD87587.1"/>
    </source>
</evidence>